<keyword evidence="2" id="KW-1133">Transmembrane helix</keyword>
<keyword evidence="2" id="KW-0812">Transmembrane</keyword>
<feature type="region of interest" description="Disordered" evidence="1">
    <location>
        <begin position="45"/>
        <end position="64"/>
    </location>
</feature>
<dbReference type="Proteomes" id="UP001286313">
    <property type="component" value="Unassembled WGS sequence"/>
</dbReference>
<dbReference type="AlphaFoldDB" id="A0AAE1K5B0"/>
<accession>A0AAE1K5B0</accession>
<protein>
    <submittedName>
        <fullName evidence="3">Uncharacterized protein</fullName>
    </submittedName>
</protein>
<keyword evidence="2" id="KW-0472">Membrane</keyword>
<feature type="transmembrane region" description="Helical" evidence="2">
    <location>
        <begin position="21"/>
        <end position="39"/>
    </location>
</feature>
<keyword evidence="4" id="KW-1185">Reference proteome</keyword>
<evidence type="ECO:0000256" key="1">
    <source>
        <dbReference type="SAM" id="MobiDB-lite"/>
    </source>
</evidence>
<comment type="caution">
    <text evidence="3">The sequence shown here is derived from an EMBL/GenBank/DDBJ whole genome shotgun (WGS) entry which is preliminary data.</text>
</comment>
<organism evidence="3 4">
    <name type="scientific">Petrolisthes cinctipes</name>
    <name type="common">Flat porcelain crab</name>
    <dbReference type="NCBI Taxonomy" id="88211"/>
    <lineage>
        <taxon>Eukaryota</taxon>
        <taxon>Metazoa</taxon>
        <taxon>Ecdysozoa</taxon>
        <taxon>Arthropoda</taxon>
        <taxon>Crustacea</taxon>
        <taxon>Multicrustacea</taxon>
        <taxon>Malacostraca</taxon>
        <taxon>Eumalacostraca</taxon>
        <taxon>Eucarida</taxon>
        <taxon>Decapoda</taxon>
        <taxon>Pleocyemata</taxon>
        <taxon>Anomura</taxon>
        <taxon>Galatheoidea</taxon>
        <taxon>Porcellanidae</taxon>
        <taxon>Petrolisthes</taxon>
    </lineage>
</organism>
<proteinExistence type="predicted"/>
<sequence>MRSERSFDEEAHNSNIKKMALACRMVATCVVVGVVAAGADGRGGDRWVWGRSDSNNRKASSIPGYVEPRHHLHHHQTTTTTTPPPITTFRPNLHGLGRGSSPARAFTRITAHPFFLGPLSPFSMVRVNPPRVASDGTTKSRIPIDTAFDGAVMDIGDKYTTLDRLQQERGAPPPLPKPKKHQLGGLHPDEVFYADDDLLIIKGGGFNSDVFEEPSQTLDENDHDVREGSATHVSSVVAPLPSPHHEYNGNIPAIVPPPHQMTDQPFSLFVESASAKDYILVPHVLPQHSGVTVVAAPPANLITNNHLDTSKTITRRQFTVPYLYAPPVYPTGYLTHPLHRQVSLGQHTPTTHRVSTPLHQPHIPQQNTFHLPANTLQLPHSLAGDTDVNFLKPLPPVNPQAEAFLPNHRTVEKFIPGRTRQHATPHV</sequence>
<evidence type="ECO:0000313" key="3">
    <source>
        <dbReference type="EMBL" id="KAK3863065.1"/>
    </source>
</evidence>
<dbReference type="EMBL" id="JAWQEG010004083">
    <property type="protein sequence ID" value="KAK3863065.1"/>
    <property type="molecule type" value="Genomic_DNA"/>
</dbReference>
<reference evidence="3" key="1">
    <citation type="submission" date="2023-10" db="EMBL/GenBank/DDBJ databases">
        <title>Genome assemblies of two species of porcelain crab, Petrolisthes cinctipes and Petrolisthes manimaculis (Anomura: Porcellanidae).</title>
        <authorList>
            <person name="Angst P."/>
        </authorList>
    </citation>
    <scope>NUCLEOTIDE SEQUENCE</scope>
    <source>
        <strain evidence="3">PB745_01</strain>
        <tissue evidence="3">Gill</tissue>
    </source>
</reference>
<name>A0AAE1K5B0_PETCI</name>
<gene>
    <name evidence="3" type="ORF">Pcinc_031126</name>
</gene>
<evidence type="ECO:0000256" key="2">
    <source>
        <dbReference type="SAM" id="Phobius"/>
    </source>
</evidence>
<evidence type="ECO:0000313" key="4">
    <source>
        <dbReference type="Proteomes" id="UP001286313"/>
    </source>
</evidence>